<dbReference type="OrthoDB" id="184675at2759"/>
<comment type="caution">
    <text evidence="8">The sequence shown here is derived from an EMBL/GenBank/DDBJ whole genome shotgun (WGS) entry which is preliminary data.</text>
</comment>
<evidence type="ECO:0000256" key="1">
    <source>
        <dbReference type="ARBA" id="ARBA00004141"/>
    </source>
</evidence>
<dbReference type="Pfam" id="PF01061">
    <property type="entry name" value="ABC2_membrane"/>
    <property type="match status" value="1"/>
</dbReference>
<dbReference type="GO" id="GO:0016020">
    <property type="term" value="C:membrane"/>
    <property type="evidence" value="ECO:0007669"/>
    <property type="project" value="UniProtKB-SubCell"/>
</dbReference>
<keyword evidence="5 6" id="KW-0472">Membrane</keyword>
<evidence type="ECO:0000313" key="9">
    <source>
        <dbReference type="Proteomes" id="UP000692954"/>
    </source>
</evidence>
<keyword evidence="2" id="KW-0813">Transport</keyword>
<dbReference type="GO" id="GO:0140359">
    <property type="term" value="F:ABC-type transporter activity"/>
    <property type="evidence" value="ECO:0007669"/>
    <property type="project" value="InterPro"/>
</dbReference>
<protein>
    <recommendedName>
        <fullName evidence="7">ABC-2 type transporter transmembrane domain-containing protein</fullName>
    </recommendedName>
</protein>
<organism evidence="8 9">
    <name type="scientific">Paramecium sonneborni</name>
    <dbReference type="NCBI Taxonomy" id="65129"/>
    <lineage>
        <taxon>Eukaryota</taxon>
        <taxon>Sar</taxon>
        <taxon>Alveolata</taxon>
        <taxon>Ciliophora</taxon>
        <taxon>Intramacronucleata</taxon>
        <taxon>Oligohymenophorea</taxon>
        <taxon>Peniculida</taxon>
        <taxon>Parameciidae</taxon>
        <taxon>Paramecium</taxon>
    </lineage>
</organism>
<dbReference type="InterPro" id="IPR013525">
    <property type="entry name" value="ABC2_TM"/>
</dbReference>
<keyword evidence="9" id="KW-1185">Reference proteome</keyword>
<dbReference type="Proteomes" id="UP000692954">
    <property type="component" value="Unassembled WGS sequence"/>
</dbReference>
<evidence type="ECO:0000256" key="2">
    <source>
        <dbReference type="ARBA" id="ARBA00022448"/>
    </source>
</evidence>
<name>A0A8S1K7W9_9CILI</name>
<keyword evidence="4 6" id="KW-1133">Transmembrane helix</keyword>
<evidence type="ECO:0000313" key="8">
    <source>
        <dbReference type="EMBL" id="CAD8048395.1"/>
    </source>
</evidence>
<evidence type="ECO:0000256" key="6">
    <source>
        <dbReference type="SAM" id="Phobius"/>
    </source>
</evidence>
<feature type="transmembrane region" description="Helical" evidence="6">
    <location>
        <begin position="213"/>
        <end position="233"/>
    </location>
</feature>
<evidence type="ECO:0000256" key="5">
    <source>
        <dbReference type="ARBA" id="ARBA00023136"/>
    </source>
</evidence>
<accession>A0A8S1K7W9</accession>
<sequence>MKLEILWMQNQKYINQLLKQQCSCQFILIQENIMKDYKIVLEHYFSFEQLILLVEFKVHFIHFQWKDLYFQEKEQIKLIVQIKVYQNQLKYFIGLSDINVGMFFMLIFVQFLTYQYAVSYGLLLSTVIPKIEVATALVPALVIPFMILGGFFVNQDNIPYIFYPFTYLSMFKYGFEASVINEFDDVNYECMPGNPCKPIEMLSITLTKWECRYILIGLAVGIRMFAYLALHLISSPEKPKLKSPESMQIQNNKI</sequence>
<gene>
    <name evidence="8" type="ORF">PSON_ATCC_30995.1.T0030196</name>
</gene>
<dbReference type="AlphaFoldDB" id="A0A8S1K7W9"/>
<evidence type="ECO:0000256" key="3">
    <source>
        <dbReference type="ARBA" id="ARBA00022692"/>
    </source>
</evidence>
<reference evidence="8" key="1">
    <citation type="submission" date="2021-01" db="EMBL/GenBank/DDBJ databases">
        <authorList>
            <consortium name="Genoscope - CEA"/>
            <person name="William W."/>
        </authorList>
    </citation>
    <scope>NUCLEOTIDE SEQUENCE</scope>
</reference>
<keyword evidence="3 6" id="KW-0812">Transmembrane</keyword>
<proteinExistence type="predicted"/>
<feature type="transmembrane region" description="Helical" evidence="6">
    <location>
        <begin position="133"/>
        <end position="153"/>
    </location>
</feature>
<evidence type="ECO:0000256" key="4">
    <source>
        <dbReference type="ARBA" id="ARBA00022989"/>
    </source>
</evidence>
<dbReference type="EMBL" id="CAJJDN010000003">
    <property type="protein sequence ID" value="CAD8048395.1"/>
    <property type="molecule type" value="Genomic_DNA"/>
</dbReference>
<dbReference type="PANTHER" id="PTHR19241">
    <property type="entry name" value="ATP-BINDING CASSETTE TRANSPORTER"/>
    <property type="match status" value="1"/>
</dbReference>
<feature type="domain" description="ABC-2 type transporter transmembrane" evidence="7">
    <location>
        <begin position="97"/>
        <end position="183"/>
    </location>
</feature>
<comment type="subcellular location">
    <subcellularLocation>
        <location evidence="1">Membrane</location>
        <topology evidence="1">Multi-pass membrane protein</topology>
    </subcellularLocation>
</comment>
<feature type="transmembrane region" description="Helical" evidence="6">
    <location>
        <begin position="91"/>
        <end position="113"/>
    </location>
</feature>
<evidence type="ECO:0000259" key="7">
    <source>
        <dbReference type="Pfam" id="PF01061"/>
    </source>
</evidence>